<evidence type="ECO:0000313" key="1">
    <source>
        <dbReference type="EMBL" id="KAH1115586.1"/>
    </source>
</evidence>
<organism evidence="1 2">
    <name type="scientific">Gossypium stocksii</name>
    <dbReference type="NCBI Taxonomy" id="47602"/>
    <lineage>
        <taxon>Eukaryota</taxon>
        <taxon>Viridiplantae</taxon>
        <taxon>Streptophyta</taxon>
        <taxon>Embryophyta</taxon>
        <taxon>Tracheophyta</taxon>
        <taxon>Spermatophyta</taxon>
        <taxon>Magnoliopsida</taxon>
        <taxon>eudicotyledons</taxon>
        <taxon>Gunneridae</taxon>
        <taxon>Pentapetalae</taxon>
        <taxon>rosids</taxon>
        <taxon>malvids</taxon>
        <taxon>Malvales</taxon>
        <taxon>Malvaceae</taxon>
        <taxon>Malvoideae</taxon>
        <taxon>Gossypium</taxon>
    </lineage>
</organism>
<dbReference type="OrthoDB" id="1001780at2759"/>
<comment type="caution">
    <text evidence="1">The sequence shown here is derived from an EMBL/GenBank/DDBJ whole genome shotgun (WGS) entry which is preliminary data.</text>
</comment>
<dbReference type="Proteomes" id="UP000828251">
    <property type="component" value="Unassembled WGS sequence"/>
</dbReference>
<evidence type="ECO:0008006" key="3">
    <source>
        <dbReference type="Google" id="ProtNLM"/>
    </source>
</evidence>
<proteinExistence type="predicted"/>
<gene>
    <name evidence="1" type="ORF">J1N35_008964</name>
</gene>
<dbReference type="EMBL" id="JAIQCV010000003">
    <property type="protein sequence ID" value="KAH1115586.1"/>
    <property type="molecule type" value="Genomic_DNA"/>
</dbReference>
<reference evidence="1 2" key="1">
    <citation type="journal article" date="2021" name="Plant Biotechnol. J.">
        <title>Multi-omics assisted identification of the key and species-specific regulatory components of drought-tolerant mechanisms in Gossypium stocksii.</title>
        <authorList>
            <person name="Yu D."/>
            <person name="Ke L."/>
            <person name="Zhang D."/>
            <person name="Wu Y."/>
            <person name="Sun Y."/>
            <person name="Mei J."/>
            <person name="Sun J."/>
            <person name="Sun Y."/>
        </authorList>
    </citation>
    <scope>NUCLEOTIDE SEQUENCE [LARGE SCALE GENOMIC DNA]</scope>
    <source>
        <strain evidence="2">cv. E1</strain>
        <tissue evidence="1">Leaf</tissue>
    </source>
</reference>
<dbReference type="AlphaFoldDB" id="A0A9D3WA42"/>
<evidence type="ECO:0000313" key="2">
    <source>
        <dbReference type="Proteomes" id="UP000828251"/>
    </source>
</evidence>
<protein>
    <recommendedName>
        <fullName evidence="3">RNase H type-1 domain-containing protein</fullName>
    </recommendedName>
</protein>
<keyword evidence="2" id="KW-1185">Reference proteome</keyword>
<accession>A0A9D3WA42</accession>
<name>A0A9D3WA42_9ROSI</name>
<sequence length="151" mass="17302">MRESVSIWQNHWLLGSSNCNIQDSNVRVDVTQVSKLIDEHTRTWNEELIRSIFTFQEANRIMCIPLAQIRIWFYEPILPRQLIVARWTLHCEDVAKINVDATLNAELRIATSGAIFCDHEGMVLVSFSSTIVEAFDAPSIEAFALRHSESL</sequence>